<organism evidence="7">
    <name type="scientific">Arthroderma gypseum (strain ATCC MYA-4604 / CBS 118893)</name>
    <name type="common">Microsporum gypseum</name>
    <dbReference type="NCBI Taxonomy" id="535722"/>
    <lineage>
        <taxon>Eukaryota</taxon>
        <taxon>Fungi</taxon>
        <taxon>Dikarya</taxon>
        <taxon>Ascomycota</taxon>
        <taxon>Pezizomycotina</taxon>
        <taxon>Eurotiomycetes</taxon>
        <taxon>Eurotiomycetidae</taxon>
        <taxon>Onygenales</taxon>
        <taxon>Arthrodermataceae</taxon>
        <taxon>Nannizzia</taxon>
    </lineage>
</organism>
<dbReference type="InParanoid" id="E4V5P1"/>
<dbReference type="PANTHER" id="PTHR46015:SF1">
    <property type="entry name" value="HOMOCYSTEINE S-METHYLTRANSFERASE-LIKE ISOFORM 1"/>
    <property type="match status" value="1"/>
</dbReference>
<dbReference type="OrthoDB" id="261426at2759"/>
<dbReference type="PANTHER" id="PTHR46015">
    <property type="entry name" value="ZGC:172121"/>
    <property type="match status" value="1"/>
</dbReference>
<dbReference type="eggNOG" id="KOG1579">
    <property type="taxonomic scope" value="Eukaryota"/>
</dbReference>
<dbReference type="RefSeq" id="XP_003169523.1">
    <property type="nucleotide sequence ID" value="XM_003169475.1"/>
</dbReference>
<name>E4V5P1_ARTGP</name>
<evidence type="ECO:0000256" key="1">
    <source>
        <dbReference type="ARBA" id="ARBA00022603"/>
    </source>
</evidence>
<keyword evidence="7" id="KW-1185">Reference proteome</keyword>
<keyword evidence="3" id="KW-0479">Metal-binding</keyword>
<reference evidence="7" key="1">
    <citation type="journal article" date="2012" name="MBio">
        <title>Comparative genome analysis of Trichophyton rubrum and related dermatophytes reveals candidate genes involved in infection.</title>
        <authorList>
            <person name="Martinez D.A."/>
            <person name="Oliver B.G."/>
            <person name="Graeser Y."/>
            <person name="Goldberg J.M."/>
            <person name="Li W."/>
            <person name="Martinez-Rossi N.M."/>
            <person name="Monod M."/>
            <person name="Shelest E."/>
            <person name="Barton R.C."/>
            <person name="Birch E."/>
            <person name="Brakhage A.A."/>
            <person name="Chen Z."/>
            <person name="Gurr S.J."/>
            <person name="Heiman D."/>
            <person name="Heitman J."/>
            <person name="Kosti I."/>
            <person name="Rossi A."/>
            <person name="Saif S."/>
            <person name="Samalova M."/>
            <person name="Saunders C.W."/>
            <person name="Shea T."/>
            <person name="Summerbell R.C."/>
            <person name="Xu J."/>
            <person name="Young S."/>
            <person name="Zeng Q."/>
            <person name="Birren B.W."/>
            <person name="Cuomo C.A."/>
            <person name="White T.C."/>
        </authorList>
    </citation>
    <scope>NUCLEOTIDE SEQUENCE [LARGE SCALE GENOMIC DNA]</scope>
    <source>
        <strain evidence="7">ATCC MYA-4604 / CBS 118893</strain>
    </source>
</reference>
<gene>
    <name evidence="6" type="ORF">MGYG_08428</name>
</gene>
<dbReference type="GO" id="GO:0033528">
    <property type="term" value="P:S-methylmethionine cycle"/>
    <property type="evidence" value="ECO:0007669"/>
    <property type="project" value="TreeGrafter"/>
</dbReference>
<evidence type="ECO:0000256" key="4">
    <source>
        <dbReference type="ARBA" id="ARBA00022833"/>
    </source>
</evidence>
<dbReference type="EMBL" id="DS989830">
    <property type="protein sequence ID" value="EFR05416.1"/>
    <property type="molecule type" value="Genomic_DNA"/>
</dbReference>
<evidence type="ECO:0000256" key="2">
    <source>
        <dbReference type="ARBA" id="ARBA00022679"/>
    </source>
</evidence>
<dbReference type="Proteomes" id="UP000002669">
    <property type="component" value="Unassembled WGS sequence"/>
</dbReference>
<dbReference type="GO" id="GO:0032259">
    <property type="term" value="P:methylation"/>
    <property type="evidence" value="ECO:0007669"/>
    <property type="project" value="UniProtKB-KW"/>
</dbReference>
<dbReference type="GO" id="GO:0008898">
    <property type="term" value="F:S-adenosylmethionine-homocysteine S-methyltransferase activity"/>
    <property type="evidence" value="ECO:0007669"/>
    <property type="project" value="TreeGrafter"/>
</dbReference>
<dbReference type="Gene3D" id="3.20.20.330">
    <property type="entry name" value="Homocysteine-binding-like domain"/>
    <property type="match status" value="1"/>
</dbReference>
<proteinExistence type="predicted"/>
<feature type="domain" description="Hcy-binding" evidence="5">
    <location>
        <begin position="15"/>
        <end position="194"/>
    </location>
</feature>
<dbReference type="VEuPathDB" id="FungiDB:MGYG_08428"/>
<dbReference type="GeneID" id="10024753"/>
<dbReference type="InterPro" id="IPR051486">
    <property type="entry name" value="Hcy_S-methyltransferase"/>
</dbReference>
<dbReference type="InterPro" id="IPR003726">
    <property type="entry name" value="HCY_dom"/>
</dbReference>
<dbReference type="Pfam" id="PF02574">
    <property type="entry name" value="S-methyl_trans"/>
    <property type="match status" value="1"/>
</dbReference>
<evidence type="ECO:0000313" key="7">
    <source>
        <dbReference type="Proteomes" id="UP000002669"/>
    </source>
</evidence>
<keyword evidence="4" id="KW-0862">Zinc</keyword>
<dbReference type="SUPFAM" id="SSF82282">
    <property type="entry name" value="Homocysteine S-methyltransferase"/>
    <property type="match status" value="1"/>
</dbReference>
<dbReference type="InterPro" id="IPR036589">
    <property type="entry name" value="HCY_dom_sf"/>
</dbReference>
<accession>E4V5P1</accession>
<dbReference type="GO" id="GO:0046872">
    <property type="term" value="F:metal ion binding"/>
    <property type="evidence" value="ECO:0007669"/>
    <property type="project" value="UniProtKB-KW"/>
</dbReference>
<dbReference type="AlphaFoldDB" id="E4V5P1"/>
<sequence length="226" mass="25129">MPGYNIDPEKNMAGTLLQCQRDFGNVPVDIILTATYQVSIDAFAQTKTKAFPNGILSTRIPEIVNDAVRVAEEAKCKGAKVALSIGPYGATMKPCQEYSGQYDNAHHSLDALHHWHRERMKLLAGITDIRPRLGYLSLETIPRIDEIKAMRKFPDATPKLAEIPFWMACVYSDAAETLPSGASAEEAVDATVNFYPCILSKSLRDVLTLVKLFNDFHWLIELSTLT</sequence>
<dbReference type="STRING" id="535722.E4V5P1"/>
<protein>
    <recommendedName>
        <fullName evidence="5">Hcy-binding domain-containing protein</fullName>
    </recommendedName>
</protein>
<dbReference type="GO" id="GO:0009086">
    <property type="term" value="P:methionine biosynthetic process"/>
    <property type="evidence" value="ECO:0007669"/>
    <property type="project" value="TreeGrafter"/>
</dbReference>
<keyword evidence="2" id="KW-0808">Transferase</keyword>
<keyword evidence="1" id="KW-0489">Methyltransferase</keyword>
<dbReference type="HOGENOM" id="CLU_1224490_0_0_1"/>
<evidence type="ECO:0000256" key="3">
    <source>
        <dbReference type="ARBA" id="ARBA00022723"/>
    </source>
</evidence>
<evidence type="ECO:0000313" key="6">
    <source>
        <dbReference type="EMBL" id="EFR05416.1"/>
    </source>
</evidence>
<evidence type="ECO:0000259" key="5">
    <source>
        <dbReference type="Pfam" id="PF02574"/>
    </source>
</evidence>